<evidence type="ECO:0000313" key="2">
    <source>
        <dbReference type="Proteomes" id="UP000663903"/>
    </source>
</evidence>
<gene>
    <name evidence="1" type="ORF">J1M35_16995</name>
</gene>
<dbReference type="InterPro" id="IPR011032">
    <property type="entry name" value="GroES-like_sf"/>
</dbReference>
<dbReference type="RefSeq" id="WP_208008323.1">
    <property type="nucleotide sequence ID" value="NZ_CP071796.1"/>
</dbReference>
<keyword evidence="2" id="KW-1185">Reference proteome</keyword>
<dbReference type="SUPFAM" id="SSF50129">
    <property type="entry name" value="GroES-like"/>
    <property type="match status" value="1"/>
</dbReference>
<name>A0A975H304_9BURK</name>
<accession>A0A975H304</accession>
<dbReference type="AlphaFoldDB" id="A0A975H304"/>
<sequence>MKAAFLTGHDANEVVNGEAPQPACAPGDVRVRLHTAMLNRFESGAQFGKIALAIKWVVEIPVRTSLCPRMFLLNSYSF</sequence>
<proteinExistence type="predicted"/>
<organism evidence="1 2">
    <name type="scientific">Ottowia testudinis</name>
    <dbReference type="NCBI Taxonomy" id="2816950"/>
    <lineage>
        <taxon>Bacteria</taxon>
        <taxon>Pseudomonadati</taxon>
        <taxon>Pseudomonadota</taxon>
        <taxon>Betaproteobacteria</taxon>
        <taxon>Burkholderiales</taxon>
        <taxon>Comamonadaceae</taxon>
        <taxon>Ottowia</taxon>
    </lineage>
</organism>
<reference evidence="1" key="1">
    <citation type="submission" date="2021-03" db="EMBL/GenBank/DDBJ databases">
        <title>Ottowia sp. 27C isolated from the cloaca of a Giant Asian pond turtle (Heosemys grandis).</title>
        <authorList>
            <person name="Spergser J."/>
            <person name="Busse H.-J."/>
        </authorList>
    </citation>
    <scope>NUCLEOTIDE SEQUENCE</scope>
    <source>
        <strain evidence="1">27C</strain>
    </source>
</reference>
<evidence type="ECO:0000313" key="1">
    <source>
        <dbReference type="EMBL" id="QTD44760.1"/>
    </source>
</evidence>
<dbReference type="Proteomes" id="UP000663903">
    <property type="component" value="Chromosome"/>
</dbReference>
<dbReference type="KEGG" id="otd:J1M35_16995"/>
<protein>
    <submittedName>
        <fullName evidence="1">Uncharacterized protein</fullName>
    </submittedName>
</protein>
<dbReference type="EMBL" id="CP071796">
    <property type="protein sequence ID" value="QTD44760.1"/>
    <property type="molecule type" value="Genomic_DNA"/>
</dbReference>